<sequence length="88" mass="10368">FIRYCGKWIYKLCAKTVKDEILRSQKLISLDEEMSRHFNFCNKFRGSCQPQDSTVHLIRAMRHLLRKGLGSPKSLRLMPSSPTNQRRD</sequence>
<evidence type="ECO:0000313" key="2">
    <source>
        <dbReference type="EMBL" id="GFP85820.1"/>
    </source>
</evidence>
<reference evidence="2" key="1">
    <citation type="submission" date="2020-07" db="EMBL/GenBank/DDBJ databases">
        <title>Ethylene signaling mediates host invasion by parasitic plants.</title>
        <authorList>
            <person name="Yoshida S."/>
        </authorList>
    </citation>
    <scope>NUCLEOTIDE SEQUENCE</scope>
    <source>
        <strain evidence="2">Okayama</strain>
    </source>
</reference>
<organism evidence="2 3">
    <name type="scientific">Phtheirospermum japonicum</name>
    <dbReference type="NCBI Taxonomy" id="374723"/>
    <lineage>
        <taxon>Eukaryota</taxon>
        <taxon>Viridiplantae</taxon>
        <taxon>Streptophyta</taxon>
        <taxon>Embryophyta</taxon>
        <taxon>Tracheophyta</taxon>
        <taxon>Spermatophyta</taxon>
        <taxon>Magnoliopsida</taxon>
        <taxon>eudicotyledons</taxon>
        <taxon>Gunneridae</taxon>
        <taxon>Pentapetalae</taxon>
        <taxon>asterids</taxon>
        <taxon>lamiids</taxon>
        <taxon>Lamiales</taxon>
        <taxon>Orobanchaceae</taxon>
        <taxon>Orobanchaceae incertae sedis</taxon>
        <taxon>Phtheirospermum</taxon>
    </lineage>
</organism>
<dbReference type="Proteomes" id="UP000653305">
    <property type="component" value="Unassembled WGS sequence"/>
</dbReference>
<gene>
    <name evidence="2" type="ORF">PHJA_000725700</name>
</gene>
<dbReference type="InterPro" id="IPR012876">
    <property type="entry name" value="DUF1677_pln"/>
</dbReference>
<evidence type="ECO:0000256" key="1">
    <source>
        <dbReference type="SAM" id="MobiDB-lite"/>
    </source>
</evidence>
<dbReference type="Pfam" id="PF07911">
    <property type="entry name" value="DUF1677"/>
    <property type="match status" value="1"/>
</dbReference>
<dbReference type="OrthoDB" id="1911663at2759"/>
<dbReference type="PANTHER" id="PTHR33108">
    <property type="entry name" value="OS01G0745000 PROTEIN"/>
    <property type="match status" value="1"/>
</dbReference>
<dbReference type="AlphaFoldDB" id="A0A830BE06"/>
<feature type="region of interest" description="Disordered" evidence="1">
    <location>
        <begin position="69"/>
        <end position="88"/>
    </location>
</feature>
<protein>
    <submittedName>
        <fullName evidence="2">Uncharacterized protein</fullName>
    </submittedName>
</protein>
<name>A0A830BE06_9LAMI</name>
<proteinExistence type="predicted"/>
<dbReference type="PANTHER" id="PTHR33108:SF32">
    <property type="entry name" value="DUF1677 FAMILY PROTEIN (DUF1677)"/>
    <property type="match status" value="1"/>
</dbReference>
<feature type="non-terminal residue" evidence="2">
    <location>
        <position position="88"/>
    </location>
</feature>
<accession>A0A830BE06</accession>
<comment type="caution">
    <text evidence="2">The sequence shown here is derived from an EMBL/GenBank/DDBJ whole genome shotgun (WGS) entry which is preliminary data.</text>
</comment>
<dbReference type="EMBL" id="BMAC01000113">
    <property type="protein sequence ID" value="GFP85820.1"/>
    <property type="molecule type" value="Genomic_DNA"/>
</dbReference>
<evidence type="ECO:0000313" key="3">
    <source>
        <dbReference type="Proteomes" id="UP000653305"/>
    </source>
</evidence>
<keyword evidence="3" id="KW-1185">Reference proteome</keyword>